<dbReference type="Gene3D" id="3.40.630.30">
    <property type="match status" value="1"/>
</dbReference>
<dbReference type="InterPro" id="IPR016181">
    <property type="entry name" value="Acyl_CoA_acyltransferase"/>
</dbReference>
<comment type="caution">
    <text evidence="2">The sequence shown here is derived from an EMBL/GenBank/DDBJ whole genome shotgun (WGS) entry which is preliminary data.</text>
</comment>
<proteinExistence type="predicted"/>
<dbReference type="Pfam" id="PF13673">
    <property type="entry name" value="Acetyltransf_10"/>
    <property type="match status" value="1"/>
</dbReference>
<sequence length="90" mass="10417">MIIQAVDEKNKLIGFARILSDNQFHTVLAEIVVHPDYQGKNIGNKIIKTVKEEYSHTPIYLDALPENKEFFSKQGFIHRKRMKVFSISAK</sequence>
<dbReference type="PANTHER" id="PTHR13355:SF15">
    <property type="entry name" value="GCN5-RELATED N-ACETYLTRANSFERASE 3, CHLOROPLASTIC"/>
    <property type="match status" value="1"/>
</dbReference>
<evidence type="ECO:0000313" key="2">
    <source>
        <dbReference type="EMBL" id="OGF40880.1"/>
    </source>
</evidence>
<dbReference type="InterPro" id="IPR000182">
    <property type="entry name" value="GNAT_dom"/>
</dbReference>
<accession>A0A1F5TPP8</accession>
<dbReference type="PROSITE" id="PS51186">
    <property type="entry name" value="GNAT"/>
    <property type="match status" value="1"/>
</dbReference>
<evidence type="ECO:0000259" key="1">
    <source>
        <dbReference type="PROSITE" id="PS51186"/>
    </source>
</evidence>
<dbReference type="GO" id="GO:0008080">
    <property type="term" value="F:N-acetyltransferase activity"/>
    <property type="evidence" value="ECO:0007669"/>
    <property type="project" value="TreeGrafter"/>
</dbReference>
<dbReference type="InterPro" id="IPR039143">
    <property type="entry name" value="GNPNAT1-like"/>
</dbReference>
<organism evidence="2 3">
    <name type="scientific">Candidatus Falkowbacteria bacterium RIFOXYD2_FULL_34_120</name>
    <dbReference type="NCBI Taxonomy" id="1798007"/>
    <lineage>
        <taxon>Bacteria</taxon>
        <taxon>Candidatus Falkowiibacteriota</taxon>
    </lineage>
</organism>
<dbReference type="SUPFAM" id="SSF55729">
    <property type="entry name" value="Acyl-CoA N-acyltransferases (Nat)"/>
    <property type="match status" value="1"/>
</dbReference>
<reference evidence="2 3" key="1">
    <citation type="journal article" date="2016" name="Nat. Commun.">
        <title>Thousands of microbial genomes shed light on interconnected biogeochemical processes in an aquifer system.</title>
        <authorList>
            <person name="Anantharaman K."/>
            <person name="Brown C.T."/>
            <person name="Hug L.A."/>
            <person name="Sharon I."/>
            <person name="Castelle C.J."/>
            <person name="Probst A.J."/>
            <person name="Thomas B.C."/>
            <person name="Singh A."/>
            <person name="Wilkins M.J."/>
            <person name="Karaoz U."/>
            <person name="Brodie E.L."/>
            <person name="Williams K.H."/>
            <person name="Hubbard S.S."/>
            <person name="Banfield J.F."/>
        </authorList>
    </citation>
    <scope>NUCLEOTIDE SEQUENCE [LARGE SCALE GENOMIC DNA]</scope>
</reference>
<evidence type="ECO:0000313" key="3">
    <source>
        <dbReference type="Proteomes" id="UP000177579"/>
    </source>
</evidence>
<feature type="domain" description="N-acetyltransferase" evidence="1">
    <location>
        <begin position="1"/>
        <end position="90"/>
    </location>
</feature>
<gene>
    <name evidence="2" type="ORF">A2531_03890</name>
</gene>
<dbReference type="PANTHER" id="PTHR13355">
    <property type="entry name" value="GLUCOSAMINE 6-PHOSPHATE N-ACETYLTRANSFERASE"/>
    <property type="match status" value="1"/>
</dbReference>
<name>A0A1F5TPP8_9BACT</name>
<dbReference type="CDD" id="cd04301">
    <property type="entry name" value="NAT_SF"/>
    <property type="match status" value="1"/>
</dbReference>
<dbReference type="EMBL" id="MFGO01000018">
    <property type="protein sequence ID" value="OGF40880.1"/>
    <property type="molecule type" value="Genomic_DNA"/>
</dbReference>
<protein>
    <recommendedName>
        <fullName evidence="1">N-acetyltransferase domain-containing protein</fullName>
    </recommendedName>
</protein>
<dbReference type="Proteomes" id="UP000177579">
    <property type="component" value="Unassembled WGS sequence"/>
</dbReference>
<dbReference type="AlphaFoldDB" id="A0A1F5TPP8"/>